<evidence type="ECO:0000313" key="9">
    <source>
        <dbReference type="EMBL" id="RSD13395.1"/>
    </source>
</evidence>
<evidence type="ECO:0000313" key="10">
    <source>
        <dbReference type="Proteomes" id="UP000267081"/>
    </source>
</evidence>
<dbReference type="PROSITE" id="PS50847">
    <property type="entry name" value="GRAM_POS_ANCHORING"/>
    <property type="match status" value="1"/>
</dbReference>
<feature type="domain" description="Gram-positive cocci surface proteins LPxTG" evidence="8">
    <location>
        <begin position="201"/>
        <end position="237"/>
    </location>
</feature>
<evidence type="ECO:0000256" key="6">
    <source>
        <dbReference type="SAM" id="Phobius"/>
    </source>
</evidence>
<sequence length="237" mass="24232">MRRRTFRGAVAVMALTTAALIGTAGSALACYPSDDHATAVPNPKIRNCADAKVPGDTLVKSGDKTDLIEFTGGVPDKDKTLTITSVAEGVTITAIVVKGGDGYNLYVPGKKGLSETPPWQDLKSPLNGGRQVPTISHWFVCGSKKDTPPSETTAPTKPSTPATGTTKPSAPATSETSVSPTSTTAPAAVPAGNESGTGGGLANTGFDNSWLIWVAALLLVAGGGLLALLKFRRKASE</sequence>
<feature type="transmembrane region" description="Helical" evidence="6">
    <location>
        <begin position="210"/>
        <end position="229"/>
    </location>
</feature>
<comment type="caution">
    <text evidence="9">The sequence shown here is derived from an EMBL/GenBank/DDBJ whole genome shotgun (WGS) entry which is preliminary data.</text>
</comment>
<feature type="compositionally biased region" description="Low complexity" evidence="5">
    <location>
        <begin position="149"/>
        <end position="191"/>
    </location>
</feature>
<proteinExistence type="predicted"/>
<evidence type="ECO:0000256" key="4">
    <source>
        <dbReference type="ARBA" id="ARBA00023088"/>
    </source>
</evidence>
<keyword evidence="6" id="KW-1133">Transmembrane helix</keyword>
<feature type="signal peptide" evidence="7">
    <location>
        <begin position="1"/>
        <end position="29"/>
    </location>
</feature>
<dbReference type="InterPro" id="IPR019931">
    <property type="entry name" value="LPXTG_anchor"/>
</dbReference>
<feature type="region of interest" description="Disordered" evidence="5">
    <location>
        <begin position="140"/>
        <end position="196"/>
    </location>
</feature>
<keyword evidence="6" id="KW-0472">Membrane</keyword>
<protein>
    <submittedName>
        <fullName evidence="9">LPXTG cell wall anchor domain-containing protein</fullName>
    </submittedName>
</protein>
<gene>
    <name evidence="9" type="ORF">EIY87_27095</name>
</gene>
<dbReference type="AlphaFoldDB" id="A0A3R9DW92"/>
<dbReference type="PROSITE" id="PS51257">
    <property type="entry name" value="PROKAR_LIPOPROTEIN"/>
    <property type="match status" value="1"/>
</dbReference>
<evidence type="ECO:0000256" key="5">
    <source>
        <dbReference type="SAM" id="MobiDB-lite"/>
    </source>
</evidence>
<dbReference type="EMBL" id="RSEC01000058">
    <property type="protein sequence ID" value="RSD13395.1"/>
    <property type="molecule type" value="Genomic_DNA"/>
</dbReference>
<evidence type="ECO:0000256" key="3">
    <source>
        <dbReference type="ARBA" id="ARBA00022729"/>
    </source>
</evidence>
<dbReference type="Proteomes" id="UP000267081">
    <property type="component" value="Unassembled WGS sequence"/>
</dbReference>
<reference evidence="9 10" key="1">
    <citation type="submission" date="2018-12" db="EMBL/GenBank/DDBJ databases">
        <title>Amycolatopsis eburnea sp. nov. actinomycete associate with arbuscular mycorrhiza fungal spore.</title>
        <authorList>
            <person name="Lumyong S."/>
            <person name="Chaiya L."/>
        </authorList>
    </citation>
    <scope>NUCLEOTIDE SEQUENCE [LARGE SCALE GENOMIC DNA]</scope>
    <source>
        <strain evidence="9 10">GLM-1</strain>
    </source>
</reference>
<evidence type="ECO:0000259" key="8">
    <source>
        <dbReference type="PROSITE" id="PS50847"/>
    </source>
</evidence>
<dbReference type="RefSeq" id="WP_125312690.1">
    <property type="nucleotide sequence ID" value="NZ_RSEC01000058.1"/>
</dbReference>
<name>A0A3R9DW92_9PSEU</name>
<organism evidence="9 10">
    <name type="scientific">Amycolatopsis eburnea</name>
    <dbReference type="NCBI Taxonomy" id="2267691"/>
    <lineage>
        <taxon>Bacteria</taxon>
        <taxon>Bacillati</taxon>
        <taxon>Actinomycetota</taxon>
        <taxon>Actinomycetes</taxon>
        <taxon>Pseudonocardiales</taxon>
        <taxon>Pseudonocardiaceae</taxon>
        <taxon>Amycolatopsis</taxon>
    </lineage>
</organism>
<evidence type="ECO:0000256" key="7">
    <source>
        <dbReference type="SAM" id="SignalP"/>
    </source>
</evidence>
<dbReference type="NCBIfam" id="TIGR01167">
    <property type="entry name" value="LPXTG_anchor"/>
    <property type="match status" value="1"/>
</dbReference>
<dbReference type="OrthoDB" id="3700838at2"/>
<keyword evidence="4" id="KW-0572">Peptidoglycan-anchor</keyword>
<keyword evidence="1" id="KW-0134">Cell wall</keyword>
<evidence type="ECO:0000256" key="1">
    <source>
        <dbReference type="ARBA" id="ARBA00022512"/>
    </source>
</evidence>
<keyword evidence="3 7" id="KW-0732">Signal</keyword>
<keyword evidence="10" id="KW-1185">Reference proteome</keyword>
<keyword evidence="2" id="KW-0964">Secreted</keyword>
<evidence type="ECO:0000256" key="2">
    <source>
        <dbReference type="ARBA" id="ARBA00022525"/>
    </source>
</evidence>
<keyword evidence="6" id="KW-0812">Transmembrane</keyword>
<feature type="chain" id="PRO_5018583901" evidence="7">
    <location>
        <begin position="30"/>
        <end position="237"/>
    </location>
</feature>
<accession>A0A3R9DW92</accession>